<dbReference type="InterPro" id="IPR024455">
    <property type="entry name" value="Phage_capsid"/>
</dbReference>
<name>A0A1E3GZU2_9HYPH</name>
<dbReference type="Proteomes" id="UP000094622">
    <property type="component" value="Unassembled WGS sequence"/>
</dbReference>
<evidence type="ECO:0000256" key="1">
    <source>
        <dbReference type="ARBA" id="ARBA00004328"/>
    </source>
</evidence>
<comment type="caution">
    <text evidence="4">The sequence shown here is derived from an EMBL/GenBank/DDBJ whole genome shotgun (WGS) entry which is preliminary data.</text>
</comment>
<organism evidence="4 5">
    <name type="scientific">Methylobrevis pamukkalensis</name>
    <dbReference type="NCBI Taxonomy" id="1439726"/>
    <lineage>
        <taxon>Bacteria</taxon>
        <taxon>Pseudomonadati</taxon>
        <taxon>Pseudomonadota</taxon>
        <taxon>Alphaproteobacteria</taxon>
        <taxon>Hyphomicrobiales</taxon>
        <taxon>Pleomorphomonadaceae</taxon>
        <taxon>Methylobrevis</taxon>
    </lineage>
</organism>
<dbReference type="Gene3D" id="3.30.2400.10">
    <property type="entry name" value="Major capsid protein gp5"/>
    <property type="match status" value="1"/>
</dbReference>
<evidence type="ECO:0000259" key="3">
    <source>
        <dbReference type="Pfam" id="PF05065"/>
    </source>
</evidence>
<dbReference type="EMBL" id="MCRJ01000128">
    <property type="protein sequence ID" value="ODN68851.1"/>
    <property type="molecule type" value="Genomic_DNA"/>
</dbReference>
<accession>A0A1E3GZU2</accession>
<dbReference type="Gene3D" id="3.30.2320.10">
    <property type="entry name" value="hypothetical protein PF0899 domain"/>
    <property type="match status" value="1"/>
</dbReference>
<dbReference type="PATRIC" id="fig|1439726.3.peg.4069"/>
<comment type="subcellular location">
    <subcellularLocation>
        <location evidence="1">Virion</location>
    </subcellularLocation>
</comment>
<proteinExistence type="predicted"/>
<dbReference type="InterPro" id="IPR054612">
    <property type="entry name" value="Phage_capsid-like_C"/>
</dbReference>
<dbReference type="RefSeq" id="WP_069308097.1">
    <property type="nucleotide sequence ID" value="NZ_MCRJ01000128.1"/>
</dbReference>
<reference evidence="4 5" key="1">
    <citation type="submission" date="2016-07" db="EMBL/GenBank/DDBJ databases">
        <title>Draft Genome Sequence of Methylobrevis pamukkalensis PK2.</title>
        <authorList>
            <person name="Vasilenko O.V."/>
            <person name="Doronina N.V."/>
            <person name="Shmareva M.N."/>
            <person name="Tarlachkov S.V."/>
            <person name="Mustakhimov I."/>
            <person name="Trotsenko Y.A."/>
        </authorList>
    </citation>
    <scope>NUCLEOTIDE SEQUENCE [LARGE SCALE GENOMIC DNA]</scope>
    <source>
        <strain evidence="4 5">PK2</strain>
    </source>
</reference>
<feature type="domain" description="Phage capsid-like C-terminal" evidence="3">
    <location>
        <begin position="120"/>
        <end position="391"/>
    </location>
</feature>
<evidence type="ECO:0000313" key="5">
    <source>
        <dbReference type="Proteomes" id="UP000094622"/>
    </source>
</evidence>
<dbReference type="AlphaFoldDB" id="A0A1E3GZU2"/>
<gene>
    <name evidence="4" type="ORF">A6302_03856</name>
</gene>
<evidence type="ECO:0000256" key="2">
    <source>
        <dbReference type="SAM" id="MobiDB-lite"/>
    </source>
</evidence>
<keyword evidence="5" id="KW-1185">Reference proteome</keyword>
<dbReference type="NCBIfam" id="TIGR01554">
    <property type="entry name" value="major_cap_HK97"/>
    <property type="match status" value="1"/>
</dbReference>
<evidence type="ECO:0000313" key="4">
    <source>
        <dbReference type="EMBL" id="ODN68851.1"/>
    </source>
</evidence>
<feature type="region of interest" description="Disordered" evidence="2">
    <location>
        <begin position="1"/>
        <end position="23"/>
    </location>
</feature>
<dbReference type="SUPFAM" id="SSF56563">
    <property type="entry name" value="Major capsid protein gp5"/>
    <property type="match status" value="1"/>
</dbReference>
<dbReference type="Pfam" id="PF05065">
    <property type="entry name" value="Phage_capsid"/>
    <property type="match status" value="1"/>
</dbReference>
<protein>
    <submittedName>
        <fullName evidence="4">Phage capsid family protein</fullName>
    </submittedName>
</protein>
<sequence>MKHDHIETRSAIPVETRNDPPGDGVDLAAAAAAVEEMRSGVEALRTERTAAEERLAGDVRTLTSRLGTIEARLNRPGTGQETREEPAAERRAFGTYLRLGNQTPADEIRTLTVSSDPQAGYLAPAEMSSEFIRDLVEFSPIRQFASVRTTGAPSVKYPKRTGITSAQWEGEDEESAESTVSFGQVEVVVHKLTTYVDISNELLSDSGGAAEAEVRLALAEDFGQKEAVAFVEGTGVKQPEGFMSNAGIGHTVNGSASALSADKLIDLLYALPAAYRNASGAAWAMNGTTLAAVRKLKDGQNNYLWQPSYQAGQPETILGKPVVEMVDLPDIADGAYPIIFGDWSAYRIVDRLALSVLSDPYTQARRGVTRIHATRRVGGRVLQAARFRKLKTATS</sequence>
<dbReference type="OrthoDB" id="9786516at2"/>